<evidence type="ECO:0000313" key="2">
    <source>
        <dbReference type="EMBL" id="SFU43752.1"/>
    </source>
</evidence>
<keyword evidence="1" id="KW-0472">Membrane</keyword>
<feature type="transmembrane region" description="Helical" evidence="1">
    <location>
        <begin position="145"/>
        <end position="169"/>
    </location>
</feature>
<dbReference type="EMBL" id="FPBV01000002">
    <property type="protein sequence ID" value="SFU43752.1"/>
    <property type="molecule type" value="Genomic_DNA"/>
</dbReference>
<feature type="transmembrane region" description="Helical" evidence="1">
    <location>
        <begin position="28"/>
        <end position="52"/>
    </location>
</feature>
<reference evidence="3" key="1">
    <citation type="submission" date="2016-10" db="EMBL/GenBank/DDBJ databases">
        <authorList>
            <person name="Varghese N."/>
        </authorList>
    </citation>
    <scope>NUCLEOTIDE SEQUENCE [LARGE SCALE GENOMIC DNA]</scope>
    <source>
        <strain evidence="3">DSM 17980</strain>
    </source>
</reference>
<gene>
    <name evidence="2" type="ORF">SAMN05421543_1029</name>
</gene>
<protein>
    <submittedName>
        <fullName evidence="2">Putative zincin peptidase</fullName>
    </submittedName>
</protein>
<accession>A0A1I7G5K4</accession>
<organism evidence="2 3">
    <name type="scientific">Alicyclobacillus macrosporangiidus</name>
    <dbReference type="NCBI Taxonomy" id="392015"/>
    <lineage>
        <taxon>Bacteria</taxon>
        <taxon>Bacillati</taxon>
        <taxon>Bacillota</taxon>
        <taxon>Bacilli</taxon>
        <taxon>Bacillales</taxon>
        <taxon>Alicyclobacillaceae</taxon>
        <taxon>Alicyclobacillus</taxon>
    </lineage>
</organism>
<name>A0A1I7G5K4_9BACL</name>
<dbReference type="Pfam" id="PF11667">
    <property type="entry name" value="DUF3267"/>
    <property type="match status" value="1"/>
</dbReference>
<feature type="transmembrane region" description="Helical" evidence="1">
    <location>
        <begin position="58"/>
        <end position="78"/>
    </location>
</feature>
<dbReference type="STRING" id="392015.SAMN05421543_1029"/>
<evidence type="ECO:0000313" key="3">
    <source>
        <dbReference type="Proteomes" id="UP000183508"/>
    </source>
</evidence>
<keyword evidence="3" id="KW-1185">Reference proteome</keyword>
<proteinExistence type="predicted"/>
<keyword evidence="1" id="KW-1133">Transmembrane helix</keyword>
<sequence>MSACRWKVQRFILIQEGWTPLKEPRHMWFLQFVAIPIGIFLVFLTGFLVALLNLVDTIVIHLYHLLALVAIIPVHEFLHAVMFPARLASDHVMFGFWPKAFVFYAHYDGVLTRRRFIGVFLAPLLVISVLPLVLLKLFAIHHQSLVLTCALVNAFCSAGDVLGVALILFQLPRKTMLRNQGFRTYWKVPAAGREVSTQIEGWGGTSRGDAYWALAGNHFAILQFQAGDGYSILVVSHVSMTHCPLR</sequence>
<dbReference type="InterPro" id="IPR021683">
    <property type="entry name" value="DUF3267"/>
</dbReference>
<dbReference type="Proteomes" id="UP000183508">
    <property type="component" value="Unassembled WGS sequence"/>
</dbReference>
<keyword evidence="1" id="KW-0812">Transmembrane</keyword>
<evidence type="ECO:0000256" key="1">
    <source>
        <dbReference type="SAM" id="Phobius"/>
    </source>
</evidence>
<dbReference type="AlphaFoldDB" id="A0A1I7G5K4"/>
<feature type="transmembrane region" description="Helical" evidence="1">
    <location>
        <begin position="116"/>
        <end position="139"/>
    </location>
</feature>